<evidence type="ECO:0000313" key="2">
    <source>
        <dbReference type="EMBL" id="KHN16210.1"/>
    </source>
</evidence>
<name>A0A0B2Q4L9_GLYSO</name>
<dbReference type="EMBL" id="KN660613">
    <property type="protein sequence ID" value="KHN16210.1"/>
    <property type="molecule type" value="Genomic_DNA"/>
</dbReference>
<dbReference type="Proteomes" id="UP000053555">
    <property type="component" value="Unassembled WGS sequence"/>
</dbReference>
<protein>
    <recommendedName>
        <fullName evidence="3">Secreted protein</fullName>
    </recommendedName>
</protein>
<keyword evidence="1" id="KW-0732">Signal</keyword>
<evidence type="ECO:0000256" key="1">
    <source>
        <dbReference type="SAM" id="SignalP"/>
    </source>
</evidence>
<proteinExistence type="predicted"/>
<dbReference type="AlphaFoldDB" id="A0A0B2Q4L9"/>
<accession>A0A0B2Q4L9</accession>
<organism evidence="2">
    <name type="scientific">Glycine soja</name>
    <name type="common">Wild soybean</name>
    <dbReference type="NCBI Taxonomy" id="3848"/>
    <lineage>
        <taxon>Eukaryota</taxon>
        <taxon>Viridiplantae</taxon>
        <taxon>Streptophyta</taxon>
        <taxon>Embryophyta</taxon>
        <taxon>Tracheophyta</taxon>
        <taxon>Spermatophyta</taxon>
        <taxon>Magnoliopsida</taxon>
        <taxon>eudicotyledons</taxon>
        <taxon>Gunneridae</taxon>
        <taxon>Pentapetalae</taxon>
        <taxon>rosids</taxon>
        <taxon>fabids</taxon>
        <taxon>Fabales</taxon>
        <taxon>Fabaceae</taxon>
        <taxon>Papilionoideae</taxon>
        <taxon>50 kb inversion clade</taxon>
        <taxon>NPAAA clade</taxon>
        <taxon>indigoferoid/millettioid clade</taxon>
        <taxon>Phaseoleae</taxon>
        <taxon>Glycine</taxon>
        <taxon>Glycine subgen. Soja</taxon>
    </lineage>
</organism>
<gene>
    <name evidence="2" type="ORF">glysoja_046736</name>
</gene>
<sequence length="69" mass="7862">MAFGVSYTFWHWLLTWSLLDAVGVRFHSTQTFGRKGLEQGSRSKFSKNNCLTNIVGAVYRTECRNSGQD</sequence>
<evidence type="ECO:0008006" key="3">
    <source>
        <dbReference type="Google" id="ProtNLM"/>
    </source>
</evidence>
<feature type="signal peptide" evidence="1">
    <location>
        <begin position="1"/>
        <end position="21"/>
    </location>
</feature>
<reference evidence="2" key="1">
    <citation type="submission" date="2014-07" db="EMBL/GenBank/DDBJ databases">
        <title>Identification of a novel salt tolerance gene in wild soybean by whole-genome sequencing.</title>
        <authorList>
            <person name="Lam H.-M."/>
            <person name="Qi X."/>
            <person name="Li M.-W."/>
            <person name="Liu X."/>
            <person name="Xie M."/>
            <person name="Ni M."/>
            <person name="Xu X."/>
        </authorList>
    </citation>
    <scope>NUCLEOTIDE SEQUENCE [LARGE SCALE GENOMIC DNA]</scope>
    <source>
        <tissue evidence="2">Root</tissue>
    </source>
</reference>
<feature type="chain" id="PRO_5002073263" description="Secreted protein" evidence="1">
    <location>
        <begin position="22"/>
        <end position="69"/>
    </location>
</feature>